<feature type="signal peptide" evidence="6">
    <location>
        <begin position="1"/>
        <end position="27"/>
    </location>
</feature>
<dbReference type="Pfam" id="PF01607">
    <property type="entry name" value="CBM_14"/>
    <property type="match status" value="2"/>
</dbReference>
<keyword evidence="2 6" id="KW-0732">Signal</keyword>
<dbReference type="InterPro" id="IPR051940">
    <property type="entry name" value="Chitin_bind-dev_reg"/>
</dbReference>
<protein>
    <submittedName>
        <fullName evidence="8">CLUMA_CG015255, isoform A</fullName>
    </submittedName>
</protein>
<keyword evidence="3" id="KW-0677">Repeat</keyword>
<keyword evidence="4" id="KW-1015">Disulfide bond</keyword>
<feature type="domain" description="Chitin-binding type-2" evidence="7">
    <location>
        <begin position="32"/>
        <end position="94"/>
    </location>
</feature>
<dbReference type="SMART" id="SM00494">
    <property type="entry name" value="ChtBD2"/>
    <property type="match status" value="2"/>
</dbReference>
<gene>
    <name evidence="8" type="ORF">CLUMA_CG015255</name>
</gene>
<evidence type="ECO:0000256" key="2">
    <source>
        <dbReference type="ARBA" id="ARBA00022729"/>
    </source>
</evidence>
<name>A0A1J1IQF8_9DIPT</name>
<dbReference type="EMBL" id="CVRI01000057">
    <property type="protein sequence ID" value="CRL02392.1"/>
    <property type="molecule type" value="Genomic_DNA"/>
</dbReference>
<evidence type="ECO:0000256" key="4">
    <source>
        <dbReference type="ARBA" id="ARBA00023157"/>
    </source>
</evidence>
<organism evidence="8 9">
    <name type="scientific">Clunio marinus</name>
    <dbReference type="NCBI Taxonomy" id="568069"/>
    <lineage>
        <taxon>Eukaryota</taxon>
        <taxon>Metazoa</taxon>
        <taxon>Ecdysozoa</taxon>
        <taxon>Arthropoda</taxon>
        <taxon>Hexapoda</taxon>
        <taxon>Insecta</taxon>
        <taxon>Pterygota</taxon>
        <taxon>Neoptera</taxon>
        <taxon>Endopterygota</taxon>
        <taxon>Diptera</taxon>
        <taxon>Nematocera</taxon>
        <taxon>Chironomoidea</taxon>
        <taxon>Chironomidae</taxon>
        <taxon>Clunio</taxon>
    </lineage>
</organism>
<evidence type="ECO:0000256" key="5">
    <source>
        <dbReference type="ARBA" id="ARBA00023180"/>
    </source>
</evidence>
<keyword evidence="9" id="KW-1185">Reference proteome</keyword>
<dbReference type="GO" id="GO:0005576">
    <property type="term" value="C:extracellular region"/>
    <property type="evidence" value="ECO:0007669"/>
    <property type="project" value="InterPro"/>
</dbReference>
<keyword evidence="5" id="KW-0325">Glycoprotein</keyword>
<dbReference type="InterPro" id="IPR002557">
    <property type="entry name" value="Chitin-bd_dom"/>
</dbReference>
<dbReference type="AlphaFoldDB" id="A0A1J1IQF8"/>
<evidence type="ECO:0000313" key="8">
    <source>
        <dbReference type="EMBL" id="CRL02392.1"/>
    </source>
</evidence>
<evidence type="ECO:0000256" key="3">
    <source>
        <dbReference type="ARBA" id="ARBA00022737"/>
    </source>
</evidence>
<feature type="domain" description="Chitin-binding type-2" evidence="7">
    <location>
        <begin position="126"/>
        <end position="190"/>
    </location>
</feature>
<dbReference type="Proteomes" id="UP000183832">
    <property type="component" value="Unassembled WGS sequence"/>
</dbReference>
<proteinExistence type="predicted"/>
<dbReference type="GO" id="GO:0008061">
    <property type="term" value="F:chitin binding"/>
    <property type="evidence" value="ECO:0007669"/>
    <property type="project" value="UniProtKB-KW"/>
</dbReference>
<dbReference type="PANTHER" id="PTHR23301:SF0">
    <property type="entry name" value="CHITIN-BINDING TYPE-2 DOMAIN-CONTAINING PROTEIN-RELATED"/>
    <property type="match status" value="1"/>
</dbReference>
<dbReference type="PANTHER" id="PTHR23301">
    <property type="entry name" value="CHITIN BINDING PERITROPHIN-A"/>
    <property type="match status" value="1"/>
</dbReference>
<reference evidence="8 9" key="1">
    <citation type="submission" date="2015-04" db="EMBL/GenBank/DDBJ databases">
        <authorList>
            <person name="Syromyatnikov M.Y."/>
            <person name="Popov V.N."/>
        </authorList>
    </citation>
    <scope>NUCLEOTIDE SEQUENCE [LARGE SCALE GENOMIC DNA]</scope>
</reference>
<sequence>MTHRKMSFSKGLLGLLIVVSIFDTFNTLDLDGISCKSLTSLLKIGVNDIYLPHEDECDQFYRCSSGGATLHPCGVGTVFSLKDKDCRDDVECVLLDEFLEEKDLYLDDFYDEEKKMRKVESLDLEGINCKALSKLLNIKINDLYLPHDSECDYFYRCGAGGAALQPCGIGTIFSYRNKDCRRPEETKCISLEAFLKKKNITLEDFYDPSF</sequence>
<dbReference type="Gene3D" id="2.170.140.10">
    <property type="entry name" value="Chitin binding domain"/>
    <property type="match status" value="2"/>
</dbReference>
<dbReference type="SUPFAM" id="SSF57625">
    <property type="entry name" value="Invertebrate chitin-binding proteins"/>
    <property type="match status" value="2"/>
</dbReference>
<evidence type="ECO:0000313" key="9">
    <source>
        <dbReference type="Proteomes" id="UP000183832"/>
    </source>
</evidence>
<evidence type="ECO:0000259" key="7">
    <source>
        <dbReference type="PROSITE" id="PS50940"/>
    </source>
</evidence>
<dbReference type="OrthoDB" id="6020543at2759"/>
<dbReference type="InterPro" id="IPR036508">
    <property type="entry name" value="Chitin-bd_dom_sf"/>
</dbReference>
<accession>A0A1J1IQF8</accession>
<dbReference type="PROSITE" id="PS50940">
    <property type="entry name" value="CHIT_BIND_II"/>
    <property type="match status" value="2"/>
</dbReference>
<keyword evidence="1" id="KW-0147">Chitin-binding</keyword>
<evidence type="ECO:0000256" key="1">
    <source>
        <dbReference type="ARBA" id="ARBA00022669"/>
    </source>
</evidence>
<evidence type="ECO:0000256" key="6">
    <source>
        <dbReference type="SAM" id="SignalP"/>
    </source>
</evidence>
<feature type="chain" id="PRO_5009619174" evidence="6">
    <location>
        <begin position="28"/>
        <end position="210"/>
    </location>
</feature>